<evidence type="ECO:0000313" key="1">
    <source>
        <dbReference type="EMBL" id="GAA1256370.1"/>
    </source>
</evidence>
<comment type="caution">
    <text evidence="1">The sequence shown here is derived from an EMBL/GenBank/DDBJ whole genome shotgun (WGS) entry which is preliminary data.</text>
</comment>
<protein>
    <recommendedName>
        <fullName evidence="3">(2Fe-2S) ferredoxin</fullName>
    </recommendedName>
</protein>
<evidence type="ECO:0000313" key="2">
    <source>
        <dbReference type="Proteomes" id="UP001500037"/>
    </source>
</evidence>
<evidence type="ECO:0008006" key="3">
    <source>
        <dbReference type="Google" id="ProtNLM"/>
    </source>
</evidence>
<dbReference type="Proteomes" id="UP001500037">
    <property type="component" value="Unassembled WGS sequence"/>
</dbReference>
<reference evidence="2" key="1">
    <citation type="journal article" date="2019" name="Int. J. Syst. Evol. Microbiol.">
        <title>The Global Catalogue of Microorganisms (GCM) 10K type strain sequencing project: providing services to taxonomists for standard genome sequencing and annotation.</title>
        <authorList>
            <consortium name="The Broad Institute Genomics Platform"/>
            <consortium name="The Broad Institute Genome Sequencing Center for Infectious Disease"/>
            <person name="Wu L."/>
            <person name="Ma J."/>
        </authorList>
    </citation>
    <scope>NUCLEOTIDE SEQUENCE [LARGE SCALE GENOMIC DNA]</scope>
    <source>
        <strain evidence="2">JCM 13004</strain>
    </source>
</reference>
<sequence length="144" mass="14728">MPPVDPARPPGVDVIVCRGCCCGSATKRPGTDHAGQLAALGAAVESLPDAKLLVTECLGPCEVANVVVVRSRGRLPGEPRTGPLWFGNLTDPADTAELCDWVRRLGRRPSGAGAAAGAALPAALESLRIPAHGPGRRTRAAPAQ</sequence>
<name>A0ABP4HAS4_9ACTN</name>
<dbReference type="EMBL" id="BAAALF010000119">
    <property type="protein sequence ID" value="GAA1256370.1"/>
    <property type="molecule type" value="Genomic_DNA"/>
</dbReference>
<proteinExistence type="predicted"/>
<organism evidence="1 2">
    <name type="scientific">Kitasatospora nipponensis</name>
    <dbReference type="NCBI Taxonomy" id="258049"/>
    <lineage>
        <taxon>Bacteria</taxon>
        <taxon>Bacillati</taxon>
        <taxon>Actinomycetota</taxon>
        <taxon>Actinomycetes</taxon>
        <taxon>Kitasatosporales</taxon>
        <taxon>Streptomycetaceae</taxon>
        <taxon>Kitasatospora</taxon>
    </lineage>
</organism>
<accession>A0ABP4HAS4</accession>
<keyword evidence="2" id="KW-1185">Reference proteome</keyword>
<gene>
    <name evidence="1" type="ORF">GCM10009665_53540</name>
</gene>
<dbReference type="RefSeq" id="WP_344444572.1">
    <property type="nucleotide sequence ID" value="NZ_BAAALF010000119.1"/>
</dbReference>